<keyword evidence="5 9" id="KW-0653">Protein transport</keyword>
<dbReference type="GO" id="GO:0043952">
    <property type="term" value="P:protein transport by the Sec complex"/>
    <property type="evidence" value="ECO:0007669"/>
    <property type="project" value="UniProtKB-UniRule"/>
</dbReference>
<evidence type="ECO:0000256" key="8">
    <source>
        <dbReference type="ARBA" id="ARBA00023136"/>
    </source>
</evidence>
<evidence type="ECO:0000256" key="1">
    <source>
        <dbReference type="ARBA" id="ARBA00004370"/>
    </source>
</evidence>
<evidence type="ECO:0000256" key="7">
    <source>
        <dbReference type="ARBA" id="ARBA00023010"/>
    </source>
</evidence>
<evidence type="ECO:0000256" key="2">
    <source>
        <dbReference type="ARBA" id="ARBA00022448"/>
    </source>
</evidence>
<comment type="subcellular location">
    <subcellularLocation>
        <location evidence="9">Cell membrane</location>
        <topology evidence="9">Single-pass membrane protein</topology>
    </subcellularLocation>
    <subcellularLocation>
        <location evidence="1">Membrane</location>
    </subcellularLocation>
</comment>
<keyword evidence="3 9" id="KW-1003">Cell membrane</keyword>
<dbReference type="Gene3D" id="1.20.5.1030">
    <property type="entry name" value="Preprotein translocase secy subunit"/>
    <property type="match status" value="1"/>
</dbReference>
<dbReference type="GO" id="GO:0006605">
    <property type="term" value="P:protein targeting"/>
    <property type="evidence" value="ECO:0007669"/>
    <property type="project" value="UniProtKB-UniRule"/>
</dbReference>
<dbReference type="GO" id="GO:0005886">
    <property type="term" value="C:plasma membrane"/>
    <property type="evidence" value="ECO:0007669"/>
    <property type="project" value="UniProtKB-SubCell"/>
</dbReference>
<comment type="function">
    <text evidence="9">Essential subunit of the Sec protein translocation channel SecYEG. Clamps together the 2 halves of SecY. May contact the channel plug during translocation.</text>
</comment>
<keyword evidence="2 9" id="KW-0813">Transport</keyword>
<dbReference type="RefSeq" id="WP_138128822.1">
    <property type="nucleotide sequence ID" value="NZ_SWLG01000020.1"/>
</dbReference>
<sequence length="64" mass="7346">MASFFERSGSFFRNVAKEMKRVSWPTRKELVRYTIITLSTVIFVAVFFALIDEGISSLIRVILG</sequence>
<keyword evidence="6 9" id="KW-1133">Transmembrane helix</keyword>
<dbReference type="GO" id="GO:0065002">
    <property type="term" value="P:intracellular protein transmembrane transport"/>
    <property type="evidence" value="ECO:0007669"/>
    <property type="project" value="UniProtKB-UniRule"/>
</dbReference>
<dbReference type="PANTHER" id="PTHR33910:SF1">
    <property type="entry name" value="PROTEIN TRANSLOCASE SUBUNIT SECE"/>
    <property type="match status" value="1"/>
</dbReference>
<evidence type="ECO:0000256" key="6">
    <source>
        <dbReference type="ARBA" id="ARBA00022989"/>
    </source>
</evidence>
<protein>
    <recommendedName>
        <fullName evidence="9">Protein translocase subunit SecE</fullName>
    </recommendedName>
</protein>
<dbReference type="PROSITE" id="PS01067">
    <property type="entry name" value="SECE_SEC61G"/>
    <property type="match status" value="1"/>
</dbReference>
<dbReference type="PANTHER" id="PTHR33910">
    <property type="entry name" value="PROTEIN TRANSLOCASE SUBUNIT SECE"/>
    <property type="match status" value="1"/>
</dbReference>
<evidence type="ECO:0000256" key="4">
    <source>
        <dbReference type="ARBA" id="ARBA00022692"/>
    </source>
</evidence>
<dbReference type="InterPro" id="IPR005807">
    <property type="entry name" value="SecE_bac"/>
</dbReference>
<dbReference type="EMBL" id="SWLG01000020">
    <property type="protein sequence ID" value="TLS35534.1"/>
    <property type="molecule type" value="Genomic_DNA"/>
</dbReference>
<dbReference type="InterPro" id="IPR038379">
    <property type="entry name" value="SecE_sf"/>
</dbReference>
<comment type="caution">
    <text evidence="10">The sequence shown here is derived from an EMBL/GenBank/DDBJ whole genome shotgun (WGS) entry which is preliminary data.</text>
</comment>
<dbReference type="OrthoDB" id="9813233at2"/>
<evidence type="ECO:0000256" key="3">
    <source>
        <dbReference type="ARBA" id="ARBA00022475"/>
    </source>
</evidence>
<comment type="similarity">
    <text evidence="9">Belongs to the SecE/SEC61-gamma family.</text>
</comment>
<keyword evidence="11" id="KW-1185">Reference proteome</keyword>
<keyword evidence="8 9" id="KW-0472">Membrane</keyword>
<gene>
    <name evidence="9 10" type="primary">secE</name>
    <name evidence="10" type="ORF">FCL54_20100</name>
</gene>
<accession>A0A5R9F4W9</accession>
<dbReference type="NCBIfam" id="TIGR00964">
    <property type="entry name" value="secE_bact"/>
    <property type="match status" value="1"/>
</dbReference>
<dbReference type="Proteomes" id="UP000308230">
    <property type="component" value="Unassembled WGS sequence"/>
</dbReference>
<evidence type="ECO:0000313" key="11">
    <source>
        <dbReference type="Proteomes" id="UP000308230"/>
    </source>
</evidence>
<proteinExistence type="inferred from homology"/>
<keyword evidence="7 9" id="KW-0811">Translocation</keyword>
<dbReference type="HAMAP" id="MF_00422">
    <property type="entry name" value="SecE"/>
    <property type="match status" value="1"/>
</dbReference>
<dbReference type="GO" id="GO:0008320">
    <property type="term" value="F:protein transmembrane transporter activity"/>
    <property type="evidence" value="ECO:0007669"/>
    <property type="project" value="UniProtKB-UniRule"/>
</dbReference>
<evidence type="ECO:0000256" key="5">
    <source>
        <dbReference type="ARBA" id="ARBA00022927"/>
    </source>
</evidence>
<name>A0A5R9F4W9_9BACL</name>
<organism evidence="10 11">
    <name type="scientific">Exobacillus caeni</name>
    <dbReference type="NCBI Taxonomy" id="2574798"/>
    <lineage>
        <taxon>Bacteria</taxon>
        <taxon>Bacillati</taxon>
        <taxon>Bacillota</taxon>
        <taxon>Bacilli</taxon>
        <taxon>Bacillales</taxon>
        <taxon>Guptibacillaceae</taxon>
        <taxon>Exobacillus</taxon>
    </lineage>
</organism>
<dbReference type="AlphaFoldDB" id="A0A5R9F4W9"/>
<keyword evidence="4 9" id="KW-0812">Transmembrane</keyword>
<reference evidence="10 11" key="1">
    <citation type="submission" date="2019-04" db="EMBL/GenBank/DDBJ databases">
        <title>Bacillus caeni sp. nov., a bacterium isolated from mangrove sediment.</title>
        <authorList>
            <person name="Huang H."/>
            <person name="Mo K."/>
            <person name="Hu Y."/>
        </authorList>
    </citation>
    <scope>NUCLEOTIDE SEQUENCE [LARGE SCALE GENOMIC DNA]</scope>
    <source>
        <strain evidence="10 11">HB172195</strain>
    </source>
</reference>
<dbReference type="GO" id="GO:0009306">
    <property type="term" value="P:protein secretion"/>
    <property type="evidence" value="ECO:0007669"/>
    <property type="project" value="UniProtKB-UniRule"/>
</dbReference>
<dbReference type="InterPro" id="IPR001901">
    <property type="entry name" value="Translocase_SecE/Sec61-g"/>
</dbReference>
<comment type="subunit">
    <text evidence="9">Component of the Sec protein translocase complex. Heterotrimer consisting of SecY, SecE and SecG subunits. The heterotrimers can form oligomers, although 1 heterotrimer is thought to be able to translocate proteins. Interacts with the ribosome. Interacts with SecDF, and other proteins may be involved. Interacts with SecA.</text>
</comment>
<evidence type="ECO:0000313" key="10">
    <source>
        <dbReference type="EMBL" id="TLS35534.1"/>
    </source>
</evidence>
<evidence type="ECO:0000256" key="9">
    <source>
        <dbReference type="HAMAP-Rule" id="MF_00422"/>
    </source>
</evidence>
<feature type="transmembrane region" description="Helical" evidence="9">
    <location>
        <begin position="30"/>
        <end position="51"/>
    </location>
</feature>
<dbReference type="Pfam" id="PF00584">
    <property type="entry name" value="SecE"/>
    <property type="match status" value="1"/>
</dbReference>